<gene>
    <name evidence="2" type="ORF">SAMN05444159_2826</name>
</gene>
<evidence type="ECO:0000313" key="3">
    <source>
        <dbReference type="Proteomes" id="UP000189935"/>
    </source>
</evidence>
<keyword evidence="1" id="KW-0472">Membrane</keyword>
<feature type="transmembrane region" description="Helical" evidence="1">
    <location>
        <begin position="6"/>
        <end position="26"/>
    </location>
</feature>
<dbReference type="AlphaFoldDB" id="A0A1M6QYC9"/>
<proteinExistence type="predicted"/>
<sequence length="70" mass="7082">MNLSHLWALAGIALSLSILMAIAWPVQQRTGNSGGVDTIWTFAVGLTGAGSALWPIAGAAPNSPQKGAVP</sequence>
<organism evidence="2 3">
    <name type="scientific">Bradyrhizobium lablabi</name>
    <dbReference type="NCBI Taxonomy" id="722472"/>
    <lineage>
        <taxon>Bacteria</taxon>
        <taxon>Pseudomonadati</taxon>
        <taxon>Pseudomonadota</taxon>
        <taxon>Alphaproteobacteria</taxon>
        <taxon>Hyphomicrobiales</taxon>
        <taxon>Nitrobacteraceae</taxon>
        <taxon>Bradyrhizobium</taxon>
    </lineage>
</organism>
<accession>A0A1M6QYC9</accession>
<evidence type="ECO:0000256" key="1">
    <source>
        <dbReference type="SAM" id="Phobius"/>
    </source>
</evidence>
<keyword evidence="1" id="KW-0812">Transmembrane</keyword>
<name>A0A1M6QYC9_9BRAD</name>
<keyword evidence="1" id="KW-1133">Transmembrane helix</keyword>
<dbReference type="EMBL" id="LT670844">
    <property type="protein sequence ID" value="SHK25150.1"/>
    <property type="molecule type" value="Genomic_DNA"/>
</dbReference>
<dbReference type="Proteomes" id="UP000189935">
    <property type="component" value="Chromosome I"/>
</dbReference>
<feature type="transmembrane region" description="Helical" evidence="1">
    <location>
        <begin position="38"/>
        <end position="57"/>
    </location>
</feature>
<evidence type="ECO:0000313" key="2">
    <source>
        <dbReference type="EMBL" id="SHK25150.1"/>
    </source>
</evidence>
<reference evidence="2 3" key="1">
    <citation type="submission" date="2016-11" db="EMBL/GenBank/DDBJ databases">
        <authorList>
            <person name="Jaros S."/>
            <person name="Januszkiewicz K."/>
            <person name="Wedrychowicz H."/>
        </authorList>
    </citation>
    <scope>NUCLEOTIDE SEQUENCE [LARGE SCALE GENOMIC DNA]</scope>
    <source>
        <strain evidence="2 3">GAS499</strain>
    </source>
</reference>
<protein>
    <submittedName>
        <fullName evidence="2">Uncharacterized protein</fullName>
    </submittedName>
</protein>